<proteinExistence type="predicted"/>
<comment type="caution">
    <text evidence="1">The sequence shown here is derived from an EMBL/GenBank/DDBJ whole genome shotgun (WGS) entry which is preliminary data.</text>
</comment>
<name>A0A834L8D1_RHOSS</name>
<organism evidence="1 2">
    <name type="scientific">Rhododendron simsii</name>
    <name type="common">Sims's rhododendron</name>
    <dbReference type="NCBI Taxonomy" id="118357"/>
    <lineage>
        <taxon>Eukaryota</taxon>
        <taxon>Viridiplantae</taxon>
        <taxon>Streptophyta</taxon>
        <taxon>Embryophyta</taxon>
        <taxon>Tracheophyta</taxon>
        <taxon>Spermatophyta</taxon>
        <taxon>Magnoliopsida</taxon>
        <taxon>eudicotyledons</taxon>
        <taxon>Gunneridae</taxon>
        <taxon>Pentapetalae</taxon>
        <taxon>asterids</taxon>
        <taxon>Ericales</taxon>
        <taxon>Ericaceae</taxon>
        <taxon>Ericoideae</taxon>
        <taxon>Rhodoreae</taxon>
        <taxon>Rhododendron</taxon>
    </lineage>
</organism>
<dbReference type="OrthoDB" id="1741075at2759"/>
<gene>
    <name evidence="1" type="ORF">RHSIM_Rhsim13G0003500</name>
</gene>
<dbReference type="EMBL" id="WJXA01000013">
    <property type="protein sequence ID" value="KAF7121393.1"/>
    <property type="molecule type" value="Genomic_DNA"/>
</dbReference>
<accession>A0A834L8D1</accession>
<protein>
    <submittedName>
        <fullName evidence="1">Uncharacterized protein</fullName>
    </submittedName>
</protein>
<dbReference type="Proteomes" id="UP000626092">
    <property type="component" value="Unassembled WGS sequence"/>
</dbReference>
<dbReference type="AlphaFoldDB" id="A0A834L8D1"/>
<evidence type="ECO:0000313" key="2">
    <source>
        <dbReference type="Proteomes" id="UP000626092"/>
    </source>
</evidence>
<sequence>MPSVKETELDSSCSKKAMLSVKFMPSIRGMGFEMNAALMEKGAAAELVKPGSIQYPRRKFSAPPAVGQTIRCGHSSSLKFLLEYF</sequence>
<keyword evidence="2" id="KW-1185">Reference proteome</keyword>
<evidence type="ECO:0000313" key="1">
    <source>
        <dbReference type="EMBL" id="KAF7121393.1"/>
    </source>
</evidence>
<reference evidence="1" key="1">
    <citation type="submission" date="2019-11" db="EMBL/GenBank/DDBJ databases">
        <authorList>
            <person name="Liu Y."/>
            <person name="Hou J."/>
            <person name="Li T.-Q."/>
            <person name="Guan C.-H."/>
            <person name="Wu X."/>
            <person name="Wu H.-Z."/>
            <person name="Ling F."/>
            <person name="Zhang R."/>
            <person name="Shi X.-G."/>
            <person name="Ren J.-P."/>
            <person name="Chen E.-F."/>
            <person name="Sun J.-M."/>
        </authorList>
    </citation>
    <scope>NUCLEOTIDE SEQUENCE</scope>
    <source>
        <strain evidence="1">Adult_tree_wgs_1</strain>
        <tissue evidence="1">Leaves</tissue>
    </source>
</reference>